<keyword evidence="7" id="KW-1185">Reference proteome</keyword>
<keyword evidence="3" id="KW-0862">Zinc</keyword>
<dbReference type="PROSITE" id="PS50808">
    <property type="entry name" value="ZF_BED"/>
    <property type="match status" value="1"/>
</dbReference>
<dbReference type="SMART" id="SM00614">
    <property type="entry name" value="ZnF_BED"/>
    <property type="match status" value="1"/>
</dbReference>
<sequence>MSKKKSRVWIFFDDVEGEPTKVKCNQCQGIISRGSQGRKANTTIMTNHTKYSYKHNELMPQLAGSIKSSSNEVHLSSRFLSQPELFSPTPFPSTSPRGEVYIQQTIQDSVMVQWSLQGSRSREISVAIGEMIALDN</sequence>
<feature type="domain" description="BED-type" evidence="5">
    <location>
        <begin position="3"/>
        <end position="62"/>
    </location>
</feature>
<accession>A0A8S3YAZ4</accession>
<dbReference type="OrthoDB" id="117690at2759"/>
<dbReference type="Proteomes" id="UP000691718">
    <property type="component" value="Unassembled WGS sequence"/>
</dbReference>
<reference evidence="6" key="1">
    <citation type="submission" date="2021-04" db="EMBL/GenBank/DDBJ databases">
        <authorList>
            <person name="Tunstrom K."/>
        </authorList>
    </citation>
    <scope>NUCLEOTIDE SEQUENCE</scope>
</reference>
<evidence type="ECO:0000256" key="2">
    <source>
        <dbReference type="ARBA" id="ARBA00022771"/>
    </source>
</evidence>
<dbReference type="GO" id="GO:0003677">
    <property type="term" value="F:DNA binding"/>
    <property type="evidence" value="ECO:0007669"/>
    <property type="project" value="InterPro"/>
</dbReference>
<keyword evidence="1" id="KW-0479">Metal-binding</keyword>
<evidence type="ECO:0000259" key="5">
    <source>
        <dbReference type="PROSITE" id="PS50808"/>
    </source>
</evidence>
<name>A0A8S3YAZ4_PARAO</name>
<dbReference type="GO" id="GO:0008270">
    <property type="term" value="F:zinc ion binding"/>
    <property type="evidence" value="ECO:0007669"/>
    <property type="project" value="UniProtKB-KW"/>
</dbReference>
<dbReference type="AlphaFoldDB" id="A0A8S3YAZ4"/>
<organism evidence="6 7">
    <name type="scientific">Parnassius apollo</name>
    <name type="common">Apollo butterfly</name>
    <name type="synonym">Papilio apollo</name>
    <dbReference type="NCBI Taxonomy" id="110799"/>
    <lineage>
        <taxon>Eukaryota</taxon>
        <taxon>Metazoa</taxon>
        <taxon>Ecdysozoa</taxon>
        <taxon>Arthropoda</taxon>
        <taxon>Hexapoda</taxon>
        <taxon>Insecta</taxon>
        <taxon>Pterygota</taxon>
        <taxon>Neoptera</taxon>
        <taxon>Endopterygota</taxon>
        <taxon>Lepidoptera</taxon>
        <taxon>Glossata</taxon>
        <taxon>Ditrysia</taxon>
        <taxon>Papilionoidea</taxon>
        <taxon>Papilionidae</taxon>
        <taxon>Parnassiinae</taxon>
        <taxon>Parnassini</taxon>
        <taxon>Parnassius</taxon>
        <taxon>Parnassius</taxon>
    </lineage>
</organism>
<evidence type="ECO:0000256" key="1">
    <source>
        <dbReference type="ARBA" id="ARBA00022723"/>
    </source>
</evidence>
<proteinExistence type="predicted"/>
<keyword evidence="2 4" id="KW-0863">Zinc-finger</keyword>
<evidence type="ECO:0000313" key="7">
    <source>
        <dbReference type="Proteomes" id="UP000691718"/>
    </source>
</evidence>
<evidence type="ECO:0000256" key="4">
    <source>
        <dbReference type="PROSITE-ProRule" id="PRU00027"/>
    </source>
</evidence>
<dbReference type="InterPro" id="IPR003656">
    <property type="entry name" value="Znf_BED"/>
</dbReference>
<evidence type="ECO:0000256" key="3">
    <source>
        <dbReference type="ARBA" id="ARBA00022833"/>
    </source>
</evidence>
<protein>
    <submittedName>
        <fullName evidence="6">(apollo) hypothetical protein</fullName>
    </submittedName>
</protein>
<dbReference type="EMBL" id="CAJQZP010001707">
    <property type="protein sequence ID" value="CAG5059908.1"/>
    <property type="molecule type" value="Genomic_DNA"/>
</dbReference>
<comment type="caution">
    <text evidence="6">The sequence shown here is derived from an EMBL/GenBank/DDBJ whole genome shotgun (WGS) entry which is preliminary data.</text>
</comment>
<dbReference type="Pfam" id="PF02892">
    <property type="entry name" value="zf-BED"/>
    <property type="match status" value="1"/>
</dbReference>
<evidence type="ECO:0000313" key="6">
    <source>
        <dbReference type="EMBL" id="CAG5059908.1"/>
    </source>
</evidence>
<gene>
    <name evidence="6" type="ORF">PAPOLLO_LOCUS28249</name>
</gene>